<reference evidence="1" key="1">
    <citation type="submission" date="2014-11" db="EMBL/GenBank/DDBJ databases">
        <authorList>
            <person name="Amaro Gonzalez C."/>
        </authorList>
    </citation>
    <scope>NUCLEOTIDE SEQUENCE</scope>
</reference>
<organism evidence="1">
    <name type="scientific">Anguilla anguilla</name>
    <name type="common">European freshwater eel</name>
    <name type="synonym">Muraena anguilla</name>
    <dbReference type="NCBI Taxonomy" id="7936"/>
    <lineage>
        <taxon>Eukaryota</taxon>
        <taxon>Metazoa</taxon>
        <taxon>Chordata</taxon>
        <taxon>Craniata</taxon>
        <taxon>Vertebrata</taxon>
        <taxon>Euteleostomi</taxon>
        <taxon>Actinopterygii</taxon>
        <taxon>Neopterygii</taxon>
        <taxon>Teleostei</taxon>
        <taxon>Anguilliformes</taxon>
        <taxon>Anguillidae</taxon>
        <taxon>Anguilla</taxon>
    </lineage>
</organism>
<accession>A0A0E9XHG6</accession>
<protein>
    <submittedName>
        <fullName evidence="1">Uncharacterized protein</fullName>
    </submittedName>
</protein>
<evidence type="ECO:0000313" key="1">
    <source>
        <dbReference type="EMBL" id="JAI02110.1"/>
    </source>
</evidence>
<reference evidence="1" key="2">
    <citation type="journal article" date="2015" name="Fish Shellfish Immunol.">
        <title>Early steps in the European eel (Anguilla anguilla)-Vibrio vulnificus interaction in the gills: Role of the RtxA13 toxin.</title>
        <authorList>
            <person name="Callol A."/>
            <person name="Pajuelo D."/>
            <person name="Ebbesson L."/>
            <person name="Teles M."/>
            <person name="MacKenzie S."/>
            <person name="Amaro C."/>
        </authorList>
    </citation>
    <scope>NUCLEOTIDE SEQUENCE</scope>
</reference>
<dbReference type="AlphaFoldDB" id="A0A0E9XHG6"/>
<proteinExistence type="predicted"/>
<dbReference type="EMBL" id="GBXM01006468">
    <property type="protein sequence ID" value="JAI02110.1"/>
    <property type="molecule type" value="Transcribed_RNA"/>
</dbReference>
<sequence length="58" mass="6402">MFHFQRHITHTDTATMFPLLGFLGSQVSQPRAVSITATPNKPSASALITCVLLPVFFR</sequence>
<name>A0A0E9XHG6_ANGAN</name>